<accession>A0A2S8SRE8</accession>
<dbReference type="Proteomes" id="UP000237684">
    <property type="component" value="Unassembled WGS sequence"/>
</dbReference>
<sequence>MITLQITRNGRDVTNPKNPEVPVMVGERNQMGVSVSPSPQIPTYQWTIPGDKIKDYLETPVSPNTTPPFTAEKVELPASDLQIQSPYFYWYNGSFTGESREVSVVVNVYGTPITLKSKFKVYRPRMDSYTGTYTPRNPPAGYDTYSKNGIGYDFLGLGTPDGNKNSPGITYLGKVSTPSIPNAAGEVAYTQLITANSEESIAGQGHTRQQATDALDSAYPPRYGGSDAIAAGVSAQSVAGNDSPGAVGNNAQQTGDFFKQDSQFKAYLVYKPNGTGSIWVTLGVLNWSFKMTATLNLNNPPTYWDVTDQFPTVQANGDSPAPITGTDSTTLPEYSERIQDHTPVPVAP</sequence>
<feature type="region of interest" description="Disordered" evidence="1">
    <location>
        <begin position="313"/>
        <end position="348"/>
    </location>
</feature>
<evidence type="ECO:0000313" key="2">
    <source>
        <dbReference type="EMBL" id="PQV63392.1"/>
    </source>
</evidence>
<proteinExistence type="predicted"/>
<evidence type="ECO:0000256" key="1">
    <source>
        <dbReference type="SAM" id="MobiDB-lite"/>
    </source>
</evidence>
<organism evidence="2 3">
    <name type="scientific">Abditibacterium utsteinense</name>
    <dbReference type="NCBI Taxonomy" id="1960156"/>
    <lineage>
        <taxon>Bacteria</taxon>
        <taxon>Pseudomonadati</taxon>
        <taxon>Abditibacteriota</taxon>
        <taxon>Abditibacteriia</taxon>
        <taxon>Abditibacteriales</taxon>
        <taxon>Abditibacteriaceae</taxon>
        <taxon>Abditibacterium</taxon>
    </lineage>
</organism>
<keyword evidence="3" id="KW-1185">Reference proteome</keyword>
<comment type="caution">
    <text evidence="2">The sequence shown here is derived from an EMBL/GenBank/DDBJ whole genome shotgun (WGS) entry which is preliminary data.</text>
</comment>
<dbReference type="InParanoid" id="A0A2S8SRE8"/>
<dbReference type="RefSeq" id="WP_123580670.1">
    <property type="nucleotide sequence ID" value="NZ_NIGF01000012.1"/>
</dbReference>
<name>A0A2S8SRE8_9BACT</name>
<dbReference type="OrthoDB" id="9998085at2"/>
<protein>
    <submittedName>
        <fullName evidence="2">Uncharacterized protein</fullName>
    </submittedName>
</protein>
<dbReference type="AlphaFoldDB" id="A0A2S8SRE8"/>
<evidence type="ECO:0000313" key="3">
    <source>
        <dbReference type="Proteomes" id="UP000237684"/>
    </source>
</evidence>
<dbReference type="EMBL" id="NIGF01000012">
    <property type="protein sequence ID" value="PQV63392.1"/>
    <property type="molecule type" value="Genomic_DNA"/>
</dbReference>
<reference evidence="2 3" key="1">
    <citation type="journal article" date="2018" name="Syst. Appl. Microbiol.">
        <title>Abditibacterium utsteinense sp. nov., the first cultivated member of candidate phylum FBP, isolated from ice-free Antarctic soil samples.</title>
        <authorList>
            <person name="Tahon G."/>
            <person name="Tytgat B."/>
            <person name="Lebbe L."/>
            <person name="Carlier A."/>
            <person name="Willems A."/>
        </authorList>
    </citation>
    <scope>NUCLEOTIDE SEQUENCE [LARGE SCALE GENOMIC DNA]</scope>
    <source>
        <strain evidence="2 3">LMG 29911</strain>
    </source>
</reference>
<feature type="region of interest" description="Disordered" evidence="1">
    <location>
        <begin position="1"/>
        <end position="23"/>
    </location>
</feature>
<gene>
    <name evidence="2" type="ORF">B1R32_11247</name>
</gene>